<organism evidence="2 3">
    <name type="scientific">Ascaris lumbricoides</name>
    <name type="common">Giant roundworm</name>
    <dbReference type="NCBI Taxonomy" id="6252"/>
    <lineage>
        <taxon>Eukaryota</taxon>
        <taxon>Metazoa</taxon>
        <taxon>Ecdysozoa</taxon>
        <taxon>Nematoda</taxon>
        <taxon>Chromadorea</taxon>
        <taxon>Rhabditida</taxon>
        <taxon>Spirurina</taxon>
        <taxon>Ascaridomorpha</taxon>
        <taxon>Ascaridoidea</taxon>
        <taxon>Ascarididae</taxon>
        <taxon>Ascaris</taxon>
    </lineage>
</organism>
<evidence type="ECO:0000256" key="1">
    <source>
        <dbReference type="SAM" id="MobiDB-lite"/>
    </source>
</evidence>
<dbReference type="Proteomes" id="UP000036681">
    <property type="component" value="Unplaced"/>
</dbReference>
<evidence type="ECO:0000313" key="2">
    <source>
        <dbReference type="Proteomes" id="UP000036681"/>
    </source>
</evidence>
<sequence length="140" mass="15760">MPVALKMGVNYAMRETAINFPTSLSAEEKQLKEMFEKLKNIRRTIAAATRGTTNPSSGDQLKIERRNAKRSLQQAEEATEEVKRKVMSGAINLKKVDEKSTFKRTKVIPKRRSPIGFAGKRVCEAKIGYFGYGKPALCFF</sequence>
<reference evidence="3" key="1">
    <citation type="submission" date="2017-02" db="UniProtKB">
        <authorList>
            <consortium name="WormBaseParasite"/>
        </authorList>
    </citation>
    <scope>IDENTIFICATION</scope>
</reference>
<feature type="region of interest" description="Disordered" evidence="1">
    <location>
        <begin position="48"/>
        <end position="79"/>
    </location>
</feature>
<name>A0A0M3ISV2_ASCLU</name>
<dbReference type="WBParaSite" id="ALUE_0002183001-mRNA-1">
    <property type="protein sequence ID" value="ALUE_0002183001-mRNA-1"/>
    <property type="gene ID" value="ALUE_0002183001"/>
</dbReference>
<proteinExistence type="predicted"/>
<protein>
    <submittedName>
        <fullName evidence="3">Uncharacterized protein</fullName>
    </submittedName>
</protein>
<dbReference type="AlphaFoldDB" id="A0A0M3ISV2"/>
<accession>A0A0M3ISV2</accession>
<keyword evidence="2" id="KW-1185">Reference proteome</keyword>
<evidence type="ECO:0000313" key="3">
    <source>
        <dbReference type="WBParaSite" id="ALUE_0002183001-mRNA-1"/>
    </source>
</evidence>